<accession>A0ABN8H591</accession>
<dbReference type="InterPro" id="IPR050256">
    <property type="entry name" value="Glycosyltransferase_2"/>
</dbReference>
<feature type="transmembrane region" description="Helical" evidence="7">
    <location>
        <begin position="268"/>
        <end position="294"/>
    </location>
</feature>
<proteinExistence type="predicted"/>
<dbReference type="Gene3D" id="3.90.550.10">
    <property type="entry name" value="Spore Coat Polysaccharide Biosynthesis Protein SpsA, Chain A"/>
    <property type="match status" value="1"/>
</dbReference>
<evidence type="ECO:0000256" key="4">
    <source>
        <dbReference type="ARBA" id="ARBA00022692"/>
    </source>
</evidence>
<dbReference type="RefSeq" id="WP_236346895.1">
    <property type="nucleotide sequence ID" value="NZ_CAKMMF010000044.1"/>
</dbReference>
<dbReference type="InterPro" id="IPR029044">
    <property type="entry name" value="Nucleotide-diphossugar_trans"/>
</dbReference>
<evidence type="ECO:0000256" key="5">
    <source>
        <dbReference type="ARBA" id="ARBA00022989"/>
    </source>
</evidence>
<keyword evidence="3 9" id="KW-0808">Transferase</keyword>
<protein>
    <submittedName>
        <fullName evidence="9">Glycosyltransferase</fullName>
        <ecNumber evidence="9">2.4.-.-</ecNumber>
    </submittedName>
</protein>
<evidence type="ECO:0000259" key="8">
    <source>
        <dbReference type="Pfam" id="PF00535"/>
    </source>
</evidence>
<dbReference type="PANTHER" id="PTHR48090">
    <property type="entry name" value="UNDECAPRENYL-PHOSPHATE 4-DEOXY-4-FORMAMIDO-L-ARABINOSE TRANSFERASE-RELATED"/>
    <property type="match status" value="1"/>
</dbReference>
<name>A0ABN8H591_9BACL</name>
<keyword evidence="6 7" id="KW-0472">Membrane</keyword>
<evidence type="ECO:0000256" key="6">
    <source>
        <dbReference type="ARBA" id="ARBA00023136"/>
    </source>
</evidence>
<dbReference type="SUPFAM" id="SSF53448">
    <property type="entry name" value="Nucleotide-diphospho-sugar transferases"/>
    <property type="match status" value="1"/>
</dbReference>
<feature type="domain" description="Glycosyltransferase 2-like" evidence="8">
    <location>
        <begin position="9"/>
        <end position="122"/>
    </location>
</feature>
<dbReference type="EMBL" id="CAKMMF010000044">
    <property type="protein sequence ID" value="CAH1223968.1"/>
    <property type="molecule type" value="Genomic_DNA"/>
</dbReference>
<dbReference type="GO" id="GO:0016757">
    <property type="term" value="F:glycosyltransferase activity"/>
    <property type="evidence" value="ECO:0007669"/>
    <property type="project" value="UniProtKB-KW"/>
</dbReference>
<reference evidence="9" key="1">
    <citation type="submission" date="2022-01" db="EMBL/GenBank/DDBJ databases">
        <authorList>
            <person name="Criscuolo A."/>
        </authorList>
    </citation>
    <scope>NUCLEOTIDE SEQUENCE</scope>
    <source>
        <strain evidence="9">CIP111893</strain>
    </source>
</reference>
<evidence type="ECO:0000313" key="9">
    <source>
        <dbReference type="EMBL" id="CAH1223968.1"/>
    </source>
</evidence>
<dbReference type="PANTHER" id="PTHR48090:SF1">
    <property type="entry name" value="PROPHAGE BACTOPRENOL GLUCOSYL TRANSFERASE HOMOLOG"/>
    <property type="match status" value="1"/>
</dbReference>
<sequence length="334" mass="36800">METAHLELSIVVPVYNEAGHIAASLRVIADTVAAITPSFELIVVDDGSKDGTWQQLVSLSHERKQLTIMRLSRNFGKELALCAGLEHAQGQAVILMDGDLQHPPALIPQMVRMWREQKLEVIECVKESRGKESVVKRIGASLFYRVLNGLSGFNLRDASDYKLMDAKVVAAWRSLPERIPFFRGMSAWLGYKRATISFHVPPREEGASRFSINRLTGLAMHAIVAFSTIPLRIVSMIGILFLMGSVALGINTLVQKLQGAAVTGFTTVILLLLIIGSFLMISLGIIGEYIAAIYQEVKGRPRYLIAEKHTGASSSTTDSERVQGHEYIASAFHR</sequence>
<keyword evidence="10" id="KW-1185">Reference proteome</keyword>
<dbReference type="CDD" id="cd04187">
    <property type="entry name" value="DPM1_like_bac"/>
    <property type="match status" value="1"/>
</dbReference>
<keyword evidence="2 9" id="KW-0328">Glycosyltransferase</keyword>
<evidence type="ECO:0000256" key="7">
    <source>
        <dbReference type="SAM" id="Phobius"/>
    </source>
</evidence>
<comment type="caution">
    <text evidence="9">The sequence shown here is derived from an EMBL/GenBank/DDBJ whole genome shotgun (WGS) entry which is preliminary data.</text>
</comment>
<dbReference type="Proteomes" id="UP000838686">
    <property type="component" value="Unassembled WGS sequence"/>
</dbReference>
<comment type="subcellular location">
    <subcellularLocation>
        <location evidence="1">Membrane</location>
        <topology evidence="1">Multi-pass membrane protein</topology>
    </subcellularLocation>
</comment>
<evidence type="ECO:0000313" key="10">
    <source>
        <dbReference type="Proteomes" id="UP000838686"/>
    </source>
</evidence>
<keyword evidence="4 7" id="KW-0812">Transmembrane</keyword>
<gene>
    <name evidence="9" type="ORF">PAECIP111893_05057</name>
</gene>
<dbReference type="Pfam" id="PF00535">
    <property type="entry name" value="Glycos_transf_2"/>
    <property type="match status" value="1"/>
</dbReference>
<evidence type="ECO:0000256" key="2">
    <source>
        <dbReference type="ARBA" id="ARBA00022676"/>
    </source>
</evidence>
<feature type="transmembrane region" description="Helical" evidence="7">
    <location>
        <begin position="218"/>
        <end position="248"/>
    </location>
</feature>
<organism evidence="9 10">
    <name type="scientific">Paenibacillus plantiphilus</name>
    <dbReference type="NCBI Taxonomy" id="2905650"/>
    <lineage>
        <taxon>Bacteria</taxon>
        <taxon>Bacillati</taxon>
        <taxon>Bacillota</taxon>
        <taxon>Bacilli</taxon>
        <taxon>Bacillales</taxon>
        <taxon>Paenibacillaceae</taxon>
        <taxon>Paenibacillus</taxon>
    </lineage>
</organism>
<evidence type="ECO:0000256" key="3">
    <source>
        <dbReference type="ARBA" id="ARBA00022679"/>
    </source>
</evidence>
<evidence type="ECO:0000256" key="1">
    <source>
        <dbReference type="ARBA" id="ARBA00004141"/>
    </source>
</evidence>
<keyword evidence="5 7" id="KW-1133">Transmembrane helix</keyword>
<dbReference type="EC" id="2.4.-.-" evidence="9"/>
<dbReference type="InterPro" id="IPR001173">
    <property type="entry name" value="Glyco_trans_2-like"/>
</dbReference>